<reference evidence="1" key="1">
    <citation type="journal article" date="2014" name="Int. J. Syst. Evol. Microbiol.">
        <title>Complete genome sequence of Corynebacterium casei LMG S-19264T (=DSM 44701T), isolated from a smear-ripened cheese.</title>
        <authorList>
            <consortium name="US DOE Joint Genome Institute (JGI-PGF)"/>
            <person name="Walter F."/>
            <person name="Albersmeier A."/>
            <person name="Kalinowski J."/>
            <person name="Ruckert C."/>
        </authorList>
    </citation>
    <scope>NUCLEOTIDE SEQUENCE</scope>
    <source>
        <strain evidence="1">JCM 13919</strain>
    </source>
</reference>
<dbReference type="OrthoDB" id="4680340at2"/>
<dbReference type="PRINTS" id="PR00411">
    <property type="entry name" value="PNDRDTASEI"/>
</dbReference>
<keyword evidence="2" id="KW-1185">Reference proteome</keyword>
<dbReference type="InterPro" id="IPR036188">
    <property type="entry name" value="FAD/NAD-bd_sf"/>
</dbReference>
<comment type="caution">
    <text evidence="1">The sequence shown here is derived from an EMBL/GenBank/DDBJ whole genome shotgun (WGS) entry which is preliminary data.</text>
</comment>
<gene>
    <name evidence="1" type="ORF">GCM10007966_21460</name>
</gene>
<name>A0A917JYC1_9GAMM</name>
<dbReference type="Gene3D" id="3.50.50.60">
    <property type="entry name" value="FAD/NAD(P)-binding domain"/>
    <property type="match status" value="2"/>
</dbReference>
<dbReference type="PANTHER" id="PTHR38688:SF1">
    <property type="entry name" value="FAD_NAD(P)-BINDING DOMAIN-CONTAINING PROTEIN"/>
    <property type="match status" value="1"/>
</dbReference>
<proteinExistence type="predicted"/>
<organism evidence="1 2">
    <name type="scientific">Legionella impletisoli</name>
    <dbReference type="NCBI Taxonomy" id="343510"/>
    <lineage>
        <taxon>Bacteria</taxon>
        <taxon>Pseudomonadati</taxon>
        <taxon>Pseudomonadota</taxon>
        <taxon>Gammaproteobacteria</taxon>
        <taxon>Legionellales</taxon>
        <taxon>Legionellaceae</taxon>
        <taxon>Legionella</taxon>
    </lineage>
</organism>
<dbReference type="PANTHER" id="PTHR38688">
    <property type="entry name" value="PYR_REDOX_2 DOMAIN-CONTAINING PROTEIN"/>
    <property type="match status" value="1"/>
</dbReference>
<evidence type="ECO:0000313" key="1">
    <source>
        <dbReference type="EMBL" id="GGI92518.1"/>
    </source>
</evidence>
<dbReference type="SUPFAM" id="SSF51905">
    <property type="entry name" value="FAD/NAD(P)-binding domain"/>
    <property type="match status" value="1"/>
</dbReference>
<dbReference type="Proteomes" id="UP000630149">
    <property type="component" value="Unassembled WGS sequence"/>
</dbReference>
<evidence type="ECO:0000313" key="2">
    <source>
        <dbReference type="Proteomes" id="UP000630149"/>
    </source>
</evidence>
<dbReference type="AlphaFoldDB" id="A0A917JYC1"/>
<dbReference type="RefSeq" id="WP_131777404.1">
    <property type="nucleotide sequence ID" value="NZ_BMOB01000013.1"/>
</dbReference>
<dbReference type="PRINTS" id="PR00368">
    <property type="entry name" value="FADPNR"/>
</dbReference>
<dbReference type="InterPro" id="IPR053275">
    <property type="entry name" value="Agnestin_monoxygenase"/>
</dbReference>
<dbReference type="EMBL" id="BMOB01000013">
    <property type="protein sequence ID" value="GGI92518.1"/>
    <property type="molecule type" value="Genomic_DNA"/>
</dbReference>
<reference evidence="1" key="2">
    <citation type="submission" date="2020-09" db="EMBL/GenBank/DDBJ databases">
        <authorList>
            <person name="Sun Q."/>
            <person name="Ohkuma M."/>
        </authorList>
    </citation>
    <scope>NUCLEOTIDE SEQUENCE</scope>
    <source>
        <strain evidence="1">JCM 13919</strain>
    </source>
</reference>
<accession>A0A917JYC1</accession>
<protein>
    <submittedName>
        <fullName evidence="1">Pyridine nucleotide-disulfide oxidoreductase</fullName>
    </submittedName>
</protein>
<sequence>MHNQDEALYSWAVIGAGPAGIVAVGKLLDFGIKPEHILWIDPKFNVGDFGEKWNNVPSNTEVNRFTYFLKGVNAFAYEKASIRFELNDLDPEKTCPLNAVVEPLQWVTEQLRQRVHTKKRWIESIQLRNRNWSLYSQDTQFVTKNVILALGAEPLTLTHPTREVIPFNIAIDKQKLSQHIDLKETIGVFGSSHSAILIIRYLVELGVKNIINFYRTPCRYAVNLGDWILFDDTGLKGTTGSWARENIDGTLPPNLTRYYSSSQHIAQFLPECDKVIYAVGFQKRAMRIHDYEGLDYNPHNGIIAPGLFGLGIAYPEAHYDKFGTLEYRVGLFKFIDYLNRIMPLWLNYPA</sequence>